<protein>
    <recommendedName>
        <fullName evidence="3 8">Dihydrofolate reductase</fullName>
        <ecNumber evidence="3 8">1.5.1.3</ecNumber>
    </recommendedName>
</protein>
<dbReference type="PROSITE" id="PS51330">
    <property type="entry name" value="DHFR_2"/>
    <property type="match status" value="1"/>
</dbReference>
<proteinExistence type="inferred from homology"/>
<sequence length="171" mass="19007">MRKALIWAQARNRVIGRDNKLPWYLPNDLKYFKAVTLGKPVIMGRKTFDSIGKPLPGRTNIVLTRSPDGLPDGVVGVTTLAEAYEQAEAVALINGVDEVIVMGGAQIYELALPDADRLYVTHVHADVEGDAHFPMVAWNAFREKSREDFAAEGPNPYAYSFVVYERNAMRA</sequence>
<keyword evidence="5 8" id="KW-0521">NADP</keyword>
<dbReference type="EMBL" id="CP101717">
    <property type="protein sequence ID" value="WLD58038.1"/>
    <property type="molecule type" value="Genomic_DNA"/>
</dbReference>
<accession>A0AB38YF86</accession>
<evidence type="ECO:0000256" key="5">
    <source>
        <dbReference type="ARBA" id="ARBA00022857"/>
    </source>
</evidence>
<dbReference type="Gene3D" id="3.40.430.10">
    <property type="entry name" value="Dihydrofolate Reductase, subunit A"/>
    <property type="match status" value="1"/>
</dbReference>
<dbReference type="RefSeq" id="WP_304995322.1">
    <property type="nucleotide sequence ID" value="NZ_CP101717.1"/>
</dbReference>
<reference evidence="11" key="1">
    <citation type="submission" date="2022-07" db="EMBL/GenBank/DDBJ databases">
        <title>Complete genome sequence of Salinispirillum sp. LH10-3-1 capable of multiple carbohydrate inversion isolated from a soda lake.</title>
        <authorList>
            <person name="Liu J."/>
            <person name="Zhai Y."/>
            <person name="Zhang H."/>
            <person name="Yang H."/>
            <person name="Qu J."/>
            <person name="Li J."/>
        </authorList>
    </citation>
    <scope>NUCLEOTIDE SEQUENCE</scope>
    <source>
        <strain evidence="11">LH 10-3-1</strain>
    </source>
</reference>
<dbReference type="SUPFAM" id="SSF53597">
    <property type="entry name" value="Dihydrofolate reductase-like"/>
    <property type="match status" value="1"/>
</dbReference>
<evidence type="ECO:0000259" key="10">
    <source>
        <dbReference type="PROSITE" id="PS51330"/>
    </source>
</evidence>
<dbReference type="AlphaFoldDB" id="A0AB38YF86"/>
<comment type="similarity">
    <text evidence="2 8 9">Belongs to the dihydrofolate reductase family.</text>
</comment>
<comment type="function">
    <text evidence="7 8">Key enzyme in folate metabolism. Catalyzes an essential reaction for de novo glycine and purine synthesis, and for DNA precursor synthesis.</text>
</comment>
<keyword evidence="6 8" id="KW-0560">Oxidoreductase</keyword>
<dbReference type="GO" id="GO:0046655">
    <property type="term" value="P:folic acid metabolic process"/>
    <property type="evidence" value="ECO:0007669"/>
    <property type="project" value="TreeGrafter"/>
</dbReference>
<dbReference type="GO" id="GO:0046654">
    <property type="term" value="P:tetrahydrofolate biosynthetic process"/>
    <property type="evidence" value="ECO:0007669"/>
    <property type="project" value="InterPro"/>
</dbReference>
<dbReference type="PRINTS" id="PR00070">
    <property type="entry name" value="DHFR"/>
</dbReference>
<organism evidence="11">
    <name type="scientific">Salinispirillum sp. LH 10-3-1</name>
    <dbReference type="NCBI Taxonomy" id="2952525"/>
    <lineage>
        <taxon>Bacteria</taxon>
        <taxon>Pseudomonadati</taxon>
        <taxon>Pseudomonadota</taxon>
        <taxon>Gammaproteobacteria</taxon>
        <taxon>Oceanospirillales</taxon>
        <taxon>Saccharospirillaceae</taxon>
        <taxon>Salinispirillum</taxon>
    </lineage>
</organism>
<comment type="catalytic activity">
    <reaction evidence="8">
        <text>(6S)-5,6,7,8-tetrahydrofolate + NADP(+) = 7,8-dihydrofolate + NADPH + H(+)</text>
        <dbReference type="Rhea" id="RHEA:15009"/>
        <dbReference type="ChEBI" id="CHEBI:15378"/>
        <dbReference type="ChEBI" id="CHEBI:57451"/>
        <dbReference type="ChEBI" id="CHEBI:57453"/>
        <dbReference type="ChEBI" id="CHEBI:57783"/>
        <dbReference type="ChEBI" id="CHEBI:58349"/>
        <dbReference type="EC" id="1.5.1.3"/>
    </reaction>
</comment>
<dbReference type="InterPro" id="IPR001796">
    <property type="entry name" value="DHFR_dom"/>
</dbReference>
<keyword evidence="4 8" id="KW-0554">One-carbon metabolism</keyword>
<dbReference type="PANTHER" id="PTHR48069:SF3">
    <property type="entry name" value="DIHYDROFOLATE REDUCTASE"/>
    <property type="match status" value="1"/>
</dbReference>
<evidence type="ECO:0000256" key="7">
    <source>
        <dbReference type="ARBA" id="ARBA00025067"/>
    </source>
</evidence>
<evidence type="ECO:0000256" key="1">
    <source>
        <dbReference type="ARBA" id="ARBA00004903"/>
    </source>
</evidence>
<evidence type="ECO:0000313" key="11">
    <source>
        <dbReference type="EMBL" id="WLD58038.1"/>
    </source>
</evidence>
<name>A0AB38YF86_9GAMM</name>
<evidence type="ECO:0000256" key="8">
    <source>
        <dbReference type="PIRNR" id="PIRNR000194"/>
    </source>
</evidence>
<dbReference type="FunFam" id="3.40.430.10:FF:000001">
    <property type="entry name" value="Dihydrofolate reductase"/>
    <property type="match status" value="1"/>
</dbReference>
<feature type="domain" description="DHFR" evidence="10">
    <location>
        <begin position="2"/>
        <end position="166"/>
    </location>
</feature>
<dbReference type="GO" id="GO:0070401">
    <property type="term" value="F:NADP+ binding"/>
    <property type="evidence" value="ECO:0007669"/>
    <property type="project" value="UniProtKB-ARBA"/>
</dbReference>
<dbReference type="GO" id="GO:0004146">
    <property type="term" value="F:dihydrofolate reductase activity"/>
    <property type="evidence" value="ECO:0007669"/>
    <property type="project" value="UniProtKB-EC"/>
</dbReference>
<evidence type="ECO:0000256" key="6">
    <source>
        <dbReference type="ARBA" id="ARBA00023002"/>
    </source>
</evidence>
<comment type="pathway">
    <text evidence="1 8">Cofactor biosynthesis; tetrahydrofolate biosynthesis; 5,6,7,8-tetrahydrofolate from 7,8-dihydrofolate: step 1/1.</text>
</comment>
<gene>
    <name evidence="11" type="ORF">NFC81_15190</name>
</gene>
<evidence type="ECO:0000256" key="3">
    <source>
        <dbReference type="ARBA" id="ARBA00012856"/>
    </source>
</evidence>
<dbReference type="GO" id="GO:0006730">
    <property type="term" value="P:one-carbon metabolic process"/>
    <property type="evidence" value="ECO:0007669"/>
    <property type="project" value="UniProtKB-KW"/>
</dbReference>
<dbReference type="Pfam" id="PF00186">
    <property type="entry name" value="DHFR_1"/>
    <property type="match status" value="1"/>
</dbReference>
<dbReference type="EC" id="1.5.1.3" evidence="3 8"/>
<dbReference type="PIRSF" id="PIRSF000194">
    <property type="entry name" value="DHFR"/>
    <property type="match status" value="1"/>
</dbReference>
<dbReference type="PROSITE" id="PS00075">
    <property type="entry name" value="DHFR_1"/>
    <property type="match status" value="1"/>
</dbReference>
<evidence type="ECO:0000256" key="9">
    <source>
        <dbReference type="RuleBase" id="RU004474"/>
    </source>
</evidence>
<dbReference type="InterPro" id="IPR012259">
    <property type="entry name" value="DHFR"/>
</dbReference>
<evidence type="ECO:0000256" key="4">
    <source>
        <dbReference type="ARBA" id="ARBA00022563"/>
    </source>
</evidence>
<dbReference type="PANTHER" id="PTHR48069">
    <property type="entry name" value="DIHYDROFOLATE REDUCTASE"/>
    <property type="match status" value="1"/>
</dbReference>
<evidence type="ECO:0000256" key="2">
    <source>
        <dbReference type="ARBA" id="ARBA00009539"/>
    </source>
</evidence>
<dbReference type="InterPro" id="IPR017925">
    <property type="entry name" value="DHFR_CS"/>
</dbReference>
<dbReference type="GO" id="GO:0005829">
    <property type="term" value="C:cytosol"/>
    <property type="evidence" value="ECO:0007669"/>
    <property type="project" value="TreeGrafter"/>
</dbReference>
<dbReference type="GO" id="GO:0046452">
    <property type="term" value="P:dihydrofolate metabolic process"/>
    <property type="evidence" value="ECO:0007669"/>
    <property type="project" value="TreeGrafter"/>
</dbReference>
<dbReference type="CDD" id="cd00209">
    <property type="entry name" value="DHFR"/>
    <property type="match status" value="1"/>
</dbReference>
<dbReference type="InterPro" id="IPR024072">
    <property type="entry name" value="DHFR-like_dom_sf"/>
</dbReference>